<keyword evidence="4" id="KW-1185">Reference proteome</keyword>
<feature type="compositionally biased region" description="Polar residues" evidence="1">
    <location>
        <begin position="846"/>
        <end position="862"/>
    </location>
</feature>
<dbReference type="Pfam" id="PF03399">
    <property type="entry name" value="SAC3_GANP"/>
    <property type="match status" value="1"/>
</dbReference>
<feature type="region of interest" description="Disordered" evidence="1">
    <location>
        <begin position="1365"/>
        <end position="1437"/>
    </location>
</feature>
<feature type="compositionally biased region" description="Polar residues" evidence="1">
    <location>
        <begin position="1091"/>
        <end position="1100"/>
    </location>
</feature>
<evidence type="ECO:0000256" key="1">
    <source>
        <dbReference type="SAM" id="MobiDB-lite"/>
    </source>
</evidence>
<evidence type="ECO:0000313" key="4">
    <source>
        <dbReference type="Proteomes" id="UP000799437"/>
    </source>
</evidence>
<feature type="domain" description="SAC3/GANP/THP3 conserved" evidence="2">
    <location>
        <begin position="153"/>
        <end position="473"/>
    </location>
</feature>
<feature type="region of interest" description="Disordered" evidence="1">
    <location>
        <begin position="1247"/>
        <end position="1267"/>
    </location>
</feature>
<protein>
    <recommendedName>
        <fullName evidence="2">SAC3/GANP/THP3 conserved domain-containing protein</fullName>
    </recommendedName>
</protein>
<feature type="compositionally biased region" description="Low complexity" evidence="1">
    <location>
        <begin position="684"/>
        <end position="709"/>
    </location>
</feature>
<dbReference type="RefSeq" id="XP_033598271.1">
    <property type="nucleotide sequence ID" value="XM_033744334.1"/>
</dbReference>
<dbReference type="PANTHER" id="PTHR12436:SF3">
    <property type="entry name" value="GERMINAL-CENTER ASSOCIATED NUCLEAR PROTEIN"/>
    <property type="match status" value="1"/>
</dbReference>
<feature type="region of interest" description="Disordered" evidence="1">
    <location>
        <begin position="1110"/>
        <end position="1129"/>
    </location>
</feature>
<feature type="compositionally biased region" description="Polar residues" evidence="1">
    <location>
        <begin position="722"/>
        <end position="758"/>
    </location>
</feature>
<feature type="compositionally biased region" description="Low complexity" evidence="1">
    <location>
        <begin position="1252"/>
        <end position="1267"/>
    </location>
</feature>
<feature type="compositionally biased region" description="Low complexity" evidence="1">
    <location>
        <begin position="869"/>
        <end position="901"/>
    </location>
</feature>
<feature type="region of interest" description="Disordered" evidence="1">
    <location>
        <begin position="563"/>
        <end position="961"/>
    </location>
</feature>
<feature type="compositionally biased region" description="Low complexity" evidence="1">
    <location>
        <begin position="812"/>
        <end position="844"/>
    </location>
</feature>
<dbReference type="PANTHER" id="PTHR12436">
    <property type="entry name" value="80 KDA MCM3-ASSOCIATED PROTEIN"/>
    <property type="match status" value="1"/>
</dbReference>
<gene>
    <name evidence="3" type="ORF">EJ05DRAFT_477890</name>
</gene>
<evidence type="ECO:0000259" key="2">
    <source>
        <dbReference type="Pfam" id="PF03399"/>
    </source>
</evidence>
<feature type="compositionally biased region" description="Basic and acidic residues" evidence="1">
    <location>
        <begin position="1367"/>
        <end position="1380"/>
    </location>
</feature>
<dbReference type="EMBL" id="ML996576">
    <property type="protein sequence ID" value="KAF2755820.1"/>
    <property type="molecule type" value="Genomic_DNA"/>
</dbReference>
<organism evidence="3 4">
    <name type="scientific">Pseudovirgaria hyperparasitica</name>
    <dbReference type="NCBI Taxonomy" id="470096"/>
    <lineage>
        <taxon>Eukaryota</taxon>
        <taxon>Fungi</taxon>
        <taxon>Dikarya</taxon>
        <taxon>Ascomycota</taxon>
        <taxon>Pezizomycotina</taxon>
        <taxon>Dothideomycetes</taxon>
        <taxon>Dothideomycetes incertae sedis</taxon>
        <taxon>Acrospermales</taxon>
        <taxon>Acrospermaceae</taxon>
        <taxon>Pseudovirgaria</taxon>
    </lineage>
</organism>
<dbReference type="OrthoDB" id="264795at2759"/>
<feature type="compositionally biased region" description="Low complexity" evidence="1">
    <location>
        <begin position="937"/>
        <end position="947"/>
    </location>
</feature>
<dbReference type="GO" id="GO:0005737">
    <property type="term" value="C:cytoplasm"/>
    <property type="evidence" value="ECO:0007669"/>
    <property type="project" value="TreeGrafter"/>
</dbReference>
<feature type="region of interest" description="Disordered" evidence="1">
    <location>
        <begin position="1075"/>
        <end position="1103"/>
    </location>
</feature>
<dbReference type="GO" id="GO:0070390">
    <property type="term" value="C:transcription export complex 2"/>
    <property type="evidence" value="ECO:0007669"/>
    <property type="project" value="TreeGrafter"/>
</dbReference>
<proteinExistence type="predicted"/>
<dbReference type="InterPro" id="IPR045107">
    <property type="entry name" value="SAC3/GANP/THP3"/>
</dbReference>
<dbReference type="GeneID" id="54485388"/>
<sequence>MFEGRSGRGSTITKGGPGLLKGPHTKFQGATDDTARLKSRHGMNNVSRGGARGNARSTASTRGRGRGGRAQPSGYPSQRRKSQDSHISQEGESQTSVTYKPTGDAAHDRWKLLQQRRQIETKNAIDKGLIWDQSKKGMRLGDARAPRGTCPSMCPEYERAERISNNDVWAQERDAQNKPDETRMVKKFRRAAAGQGEALPSDLRPPEMLQKTMDFLVNDVIANAEWLGDVAKFVWDRTRMIRTDFTIQRVAEVKKDYSNMADVRIAMETYERCIRYHILSMHHNGDTARETKPDYSWQQDLEQLESTFSTLTHMYDDHRDHYRSPNEVEMKSYQIILAVRKATQSLEHDIETKWPPEFITNPAIDVALKIYAAAGDIKKTHGPLRPETTFPVVQANWQHFWNTVRSSQVSYLMACAAEAVFDIVRHNALNAIWNGYNRGKGKPTDFEIKDLKDILAFDTPEETLTYCEYFGFTAYVDAMGRLCLDLGEVRTTRDPLRKPKDGLKPQYMAKWIEPKRKRRNLAAIINGWSVEEAEKHGMLVEQIEENVHVEDVPMKVSKKFRNESSLFVPENPESPENSEVDAEGDEEAEDDEDDDGDQENEDESEYEDEDEDGDKDEEEEEHEGNQDVATATAAVAHPGRRPEDNPSPKLNPFASAFQPRNSLGTTTKAFGGTFGQPSVSYTQPPAKTATSSPFSAFASASNPSSSSTFGKPSFQPPIAVQKPTSLSATTSTPEDGASSTLAAQSLLTQSAFSQPPSSHDSKPSSVASPFAPPNPSPSGTTSPLSTSAKSVTHPESAYNLASASEGRSNDLAAKSSTSSTATAPATNPFGFGGTFPSFTTTRPSQIPAQASSSLQSFTKNTQAQPLPPQVSSSSSTSTATLSAFAPTSAPASTAFTPSSVTKVTGPAASTLNSSPLAKPTQTQNDGDPSITGEQQISSSFSKSTVSSQFPESTISDQQNRTQKRSEIFESLAVQLIEEPERGFMKQLMDFVIFQTVRESLGEFEEEKLRKEADAFRQNKLAIKYCIIWYRNVKRKKSRQRRHDRKERARQQLELMKAKENEIPKNSAEALLQARSRNGKEKLRSNGVAPTVSRTVEQPDTPQEDFAVKQPVKSPVESPVTHTPVRHSPRPFNAAELFGVTPRNSISRHTLDTQSVRPVSHERLNQTHSAYFNSIASSDVDSTARSSFNRKRTRHVQDDGSDDDLSPDRNSLPGITSTSYWSKSRKRMNSLSGGMDLRRSFGPIAGLNAHLRPSSSHTSHASTPAPDVAAVDPRDAALLARVARARASLMGTSPSVSSSPALADLKPLQRTLPGRVEGFHKEEPRDKPAYWYRISRFVKREDYGKAVLDVDRPKFSLTNALKPQLEAAQKEVRSMEEDKLQNHTQKGKRKHDEKTKQEENKKRKATRKNMTAPPLPPPGPPKLANSAAGGSWDDAIEL</sequence>
<feature type="compositionally biased region" description="Polar residues" evidence="1">
    <location>
        <begin position="948"/>
        <end position="960"/>
    </location>
</feature>
<feature type="region of interest" description="Disordered" evidence="1">
    <location>
        <begin position="1178"/>
        <end position="1233"/>
    </location>
</feature>
<accession>A0A6A6W1L6</accession>
<reference evidence="3" key="1">
    <citation type="journal article" date="2020" name="Stud. Mycol.">
        <title>101 Dothideomycetes genomes: a test case for predicting lifestyles and emergence of pathogens.</title>
        <authorList>
            <person name="Haridas S."/>
            <person name="Albert R."/>
            <person name="Binder M."/>
            <person name="Bloem J."/>
            <person name="Labutti K."/>
            <person name="Salamov A."/>
            <person name="Andreopoulos B."/>
            <person name="Baker S."/>
            <person name="Barry K."/>
            <person name="Bills G."/>
            <person name="Bluhm B."/>
            <person name="Cannon C."/>
            <person name="Castanera R."/>
            <person name="Culley D."/>
            <person name="Daum C."/>
            <person name="Ezra D."/>
            <person name="Gonzalez J."/>
            <person name="Henrissat B."/>
            <person name="Kuo A."/>
            <person name="Liang C."/>
            <person name="Lipzen A."/>
            <person name="Lutzoni F."/>
            <person name="Magnuson J."/>
            <person name="Mondo S."/>
            <person name="Nolan M."/>
            <person name="Ohm R."/>
            <person name="Pangilinan J."/>
            <person name="Park H.-J."/>
            <person name="Ramirez L."/>
            <person name="Alfaro M."/>
            <person name="Sun H."/>
            <person name="Tritt A."/>
            <person name="Yoshinaga Y."/>
            <person name="Zwiers L.-H."/>
            <person name="Turgeon B."/>
            <person name="Goodwin S."/>
            <person name="Spatafora J."/>
            <person name="Crous P."/>
            <person name="Grigoriev I."/>
        </authorList>
    </citation>
    <scope>NUCLEOTIDE SEQUENCE</scope>
    <source>
        <strain evidence="3">CBS 121739</strain>
    </source>
</reference>
<feature type="compositionally biased region" description="Basic and acidic residues" evidence="1">
    <location>
        <begin position="1389"/>
        <end position="1400"/>
    </location>
</feature>
<evidence type="ECO:0000313" key="3">
    <source>
        <dbReference type="EMBL" id="KAF2755820.1"/>
    </source>
</evidence>
<feature type="compositionally biased region" description="Polar residues" evidence="1">
    <location>
        <begin position="907"/>
        <end position="936"/>
    </location>
</feature>
<feature type="compositionally biased region" description="Low complexity" evidence="1">
    <location>
        <begin position="777"/>
        <end position="787"/>
    </location>
</feature>
<name>A0A6A6W1L6_9PEZI</name>
<dbReference type="InterPro" id="IPR005062">
    <property type="entry name" value="SAC3/GANP/THP3_conserved"/>
</dbReference>
<dbReference type="Gene3D" id="1.25.40.990">
    <property type="match status" value="1"/>
</dbReference>
<dbReference type="Proteomes" id="UP000799437">
    <property type="component" value="Unassembled WGS sequence"/>
</dbReference>
<feature type="compositionally biased region" description="Acidic residues" evidence="1">
    <location>
        <begin position="576"/>
        <end position="622"/>
    </location>
</feature>
<feature type="region of interest" description="Disordered" evidence="1">
    <location>
        <begin position="1"/>
        <end position="103"/>
    </location>
</feature>
<dbReference type="GO" id="GO:0006406">
    <property type="term" value="P:mRNA export from nucleus"/>
    <property type="evidence" value="ECO:0007669"/>
    <property type="project" value="TreeGrafter"/>
</dbReference>
<feature type="compositionally biased region" description="Polar residues" evidence="1">
    <location>
        <begin position="90"/>
        <end position="99"/>
    </location>
</feature>
<feature type="compositionally biased region" description="Polar residues" evidence="1">
    <location>
        <begin position="1212"/>
        <end position="1221"/>
    </location>
</feature>